<feature type="transmembrane region" description="Helical" evidence="15">
    <location>
        <begin position="964"/>
        <end position="985"/>
    </location>
</feature>
<evidence type="ECO:0000256" key="15">
    <source>
        <dbReference type="RuleBase" id="RU362033"/>
    </source>
</evidence>
<dbReference type="PANTHER" id="PTHR24092:SF150">
    <property type="entry name" value="PHOSPHOLIPID-TRANSPORTING ATPASE"/>
    <property type="match status" value="1"/>
</dbReference>
<evidence type="ECO:0000313" key="19">
    <source>
        <dbReference type="Proteomes" id="UP000186176"/>
    </source>
</evidence>
<evidence type="ECO:0000256" key="12">
    <source>
        <dbReference type="PIRSR" id="PIRSR606539-1"/>
    </source>
</evidence>
<dbReference type="GO" id="GO:0140326">
    <property type="term" value="F:ATPase-coupled intramembrane lipid transporter activity"/>
    <property type="evidence" value="ECO:0007669"/>
    <property type="project" value="UniProtKB-EC"/>
</dbReference>
<dbReference type="VEuPathDB" id="CryptoDB:cubi_01083"/>
<feature type="active site" description="4-aspartylphosphate intermediate" evidence="12">
    <location>
        <position position="407"/>
    </location>
</feature>
<dbReference type="OrthoDB" id="377733at2759"/>
<keyword evidence="4 14" id="KW-0479">Metal-binding</keyword>
<sequence>MVKITNIENGRTIILNNKNEDSFVHSFKKLNVIKTARYSLLFFLPKNLYDQFNNVANIYFLAIGIMQMVPSISSSGGIPTIALPLICMLCFSAAQAAYEDWKRHKADSEINNLPTYAYDPIKGNFVVTKWGKLKNGDLVIVKNREIFPADMVLLASSQNDNRVFVETASMDGETNLKLRESPRILFNNGIRNISDILTIFNGKIYCGDPNDHPKKIDINLKFSLKKSGSNEKELSFSCNSSNMLLRGCKLRNTSWALGVVAYTGHETKIYQSSFRSAPHKMSNVQSLYNQVTVASFIFLLFICLSFGIIVACIDYFGGSEWSKRFIPIGRLEPNESVLKASIITFFTWIIVLANLIPIGMFFYLVISKVSQAIIIASDSRLTSQNSTVVRNSDLNDELGQISYICTDKTGTLTRNYMEFKTVCVNGNVYGSNHHEMKQDINQCNNGHTEKQKITPHVDMEDEALRKKLKEGRQEEIEILLNFALNHTVLIQENEGVDIDEPPLYSASSTDEEALVLASHHFGISLVSQNCSKSTIKFSGIGTTQTSVEFETLLRLEFDHKRKRSSVLVKFPKKIFSYESSDSEGYRYILFSKGSESAIKECCLNQENSGKTDKTFEFATEFATHGYRTLCFAKKELEEDDVIDILKSFKQSNNMNSEEVRKFFESNLTLQGCSGIEDILQYRAQETIESFIVSGIKVWMLTGDRQETAINIAVRVGIISNEMEVVIFDENELNSFSNTPIKESFCHKSSLFDRENNLFNFSNIVLVIDSQILEKALTVDEARFAKIATKCSSVVFSRVTPQQKAQVVKLIQEFTKQRVLAIGDGGNDCTMLQTANVGVGIHGSEGMQAYNVSDFGISQFCHLQPLVLIHGRLCYRRTSILVLYNLYKCFTLNIVSVYFGFASLFTGSKLFFELLFQLYNFLYTSIPPIIFATFDSDIPITLPYDYHEPLYLLGITKPFFSLEIFGIWSLNAVFHAAISLFIPYFILGGNNPISNDGYVPDFWITGLAVYTNVVIVVNTKILLEAFTSWSLVLFSIILCAFLFFLSILSFPRIFHIPELELAARRAIITPMFIITVAITITLTITLDWIVKIYKRSLYPDTSHILQNKWYKIYKKKYESHRQLLLKHLSLNWLESMRRMKRKKSEFEQIQVRKKSSDIIGYAFNYPDVNVSQLFLSNKTT</sequence>
<dbReference type="GeneID" id="39977874"/>
<feature type="binding site" evidence="13">
    <location>
        <position position="826"/>
    </location>
    <ligand>
        <name>ATP</name>
        <dbReference type="ChEBI" id="CHEBI:30616"/>
    </ligand>
</feature>
<dbReference type="InterPro" id="IPR001757">
    <property type="entry name" value="P_typ_ATPase"/>
</dbReference>
<keyword evidence="19" id="KW-1185">Reference proteome</keyword>
<protein>
    <recommendedName>
        <fullName evidence="15">Phospholipid-transporting ATPase</fullName>
        <ecNumber evidence="15">7.6.2.1</ecNumber>
    </recommendedName>
</protein>
<evidence type="ECO:0000256" key="6">
    <source>
        <dbReference type="ARBA" id="ARBA00022840"/>
    </source>
</evidence>
<dbReference type="GO" id="GO:0045332">
    <property type="term" value="P:phospholipid translocation"/>
    <property type="evidence" value="ECO:0007669"/>
    <property type="project" value="TreeGrafter"/>
</dbReference>
<evidence type="ECO:0000256" key="9">
    <source>
        <dbReference type="ARBA" id="ARBA00022989"/>
    </source>
</evidence>
<feature type="binding site" evidence="13">
    <location>
        <position position="407"/>
    </location>
    <ligand>
        <name>ATP</name>
        <dbReference type="ChEBI" id="CHEBI:30616"/>
    </ligand>
</feature>
<dbReference type="PANTHER" id="PTHR24092">
    <property type="entry name" value="PROBABLE PHOSPHOLIPID-TRANSPORTING ATPASE"/>
    <property type="match status" value="1"/>
</dbReference>
<dbReference type="Gene3D" id="3.40.1110.10">
    <property type="entry name" value="Calcium-transporting ATPase, cytoplasmic domain N"/>
    <property type="match status" value="1"/>
</dbReference>
<dbReference type="InterPro" id="IPR023299">
    <property type="entry name" value="ATPase_P-typ_cyto_dom_N"/>
</dbReference>
<feature type="transmembrane region" description="Helical" evidence="15">
    <location>
        <begin position="1028"/>
        <end position="1053"/>
    </location>
</feature>
<feature type="transmembrane region" description="Helical" evidence="15">
    <location>
        <begin position="337"/>
        <end position="366"/>
    </location>
</feature>
<dbReference type="Proteomes" id="UP000186176">
    <property type="component" value="Unassembled WGS sequence"/>
</dbReference>
<evidence type="ECO:0000313" key="18">
    <source>
        <dbReference type="EMBL" id="OII74239.1"/>
    </source>
</evidence>
<dbReference type="InterPro" id="IPR036412">
    <property type="entry name" value="HAD-like_sf"/>
</dbReference>
<feature type="transmembrane region" description="Helical" evidence="15">
    <location>
        <begin position="78"/>
        <end position="98"/>
    </location>
</feature>
<dbReference type="Gene3D" id="3.40.50.1000">
    <property type="entry name" value="HAD superfamily/HAD-like"/>
    <property type="match status" value="1"/>
</dbReference>
<dbReference type="SUPFAM" id="SSF81665">
    <property type="entry name" value="Calcium ATPase, transmembrane domain M"/>
    <property type="match status" value="1"/>
</dbReference>
<evidence type="ECO:0000256" key="10">
    <source>
        <dbReference type="ARBA" id="ARBA00023136"/>
    </source>
</evidence>
<feature type="transmembrane region" description="Helical" evidence="15">
    <location>
        <begin position="1065"/>
        <end position="1089"/>
    </location>
</feature>
<comment type="catalytic activity">
    <reaction evidence="11 15">
        <text>ATP + H2O + phospholipidSide 1 = ADP + phosphate + phospholipidSide 2.</text>
        <dbReference type="EC" id="7.6.2.1"/>
    </reaction>
</comment>
<keyword evidence="8 15" id="KW-1278">Translocase</keyword>
<keyword evidence="10 15" id="KW-0472">Membrane</keyword>
<feature type="binding site" evidence="13">
    <location>
        <position position="803"/>
    </location>
    <ligand>
        <name>ATP</name>
        <dbReference type="ChEBI" id="CHEBI:30616"/>
    </ligand>
</feature>
<dbReference type="GO" id="GO:0005524">
    <property type="term" value="F:ATP binding"/>
    <property type="evidence" value="ECO:0007669"/>
    <property type="project" value="UniProtKB-UniRule"/>
</dbReference>
<dbReference type="InterPro" id="IPR023214">
    <property type="entry name" value="HAD_sf"/>
</dbReference>
<dbReference type="EC" id="7.6.2.1" evidence="15"/>
<comment type="subcellular location">
    <subcellularLocation>
        <location evidence="1 15">Membrane</location>
        <topology evidence="1 15">Multi-pass membrane protein</topology>
    </subcellularLocation>
</comment>
<feature type="binding site" evidence="14">
    <location>
        <position position="407"/>
    </location>
    <ligand>
        <name>Mg(2+)</name>
        <dbReference type="ChEBI" id="CHEBI:18420"/>
    </ligand>
</feature>
<dbReference type="PROSITE" id="PS00154">
    <property type="entry name" value="ATPASE_E1_E2"/>
    <property type="match status" value="1"/>
</dbReference>
<reference evidence="18 19" key="1">
    <citation type="submission" date="2016-10" db="EMBL/GenBank/DDBJ databases">
        <title>Reductive evolution of mitochondrial metabolism and differential evolution of invasion-related proteins in Cryptosporidium.</title>
        <authorList>
            <person name="Liu S."/>
            <person name="Roellig D.M."/>
            <person name="Guo Y."/>
            <person name="Li N."/>
            <person name="Frace M.A."/>
            <person name="Tang K."/>
            <person name="Zhang L."/>
            <person name="Feng Y."/>
            <person name="Xiao L."/>
        </authorList>
    </citation>
    <scope>NUCLEOTIDE SEQUENCE [LARGE SCALE GENOMIC DNA]</scope>
    <source>
        <strain evidence="18">39726</strain>
    </source>
</reference>
<feature type="transmembrane region" description="Helical" evidence="15">
    <location>
        <begin position="880"/>
        <end position="900"/>
    </location>
</feature>
<dbReference type="InterPro" id="IPR032631">
    <property type="entry name" value="P-type_ATPase_N"/>
</dbReference>
<name>A0A1J4MJP5_9CRYT</name>
<feature type="binding site" evidence="13">
    <location>
        <position position="409"/>
    </location>
    <ligand>
        <name>ATP</name>
        <dbReference type="ChEBI" id="CHEBI:30616"/>
    </ligand>
</feature>
<gene>
    <name evidence="18" type="ORF">cubi_01083</name>
</gene>
<keyword evidence="6 13" id="KW-0067">ATP-binding</keyword>
<comment type="caution">
    <text evidence="18">The sequence shown here is derived from an EMBL/GenBank/DDBJ whole genome shotgun (WGS) entry which is preliminary data.</text>
</comment>
<dbReference type="GO" id="GO:0016887">
    <property type="term" value="F:ATP hydrolysis activity"/>
    <property type="evidence" value="ECO:0007669"/>
    <property type="project" value="InterPro"/>
</dbReference>
<keyword evidence="7 14" id="KW-0460">Magnesium</keyword>
<feature type="binding site" evidence="13">
    <location>
        <position position="827"/>
    </location>
    <ligand>
        <name>ATP</name>
        <dbReference type="ChEBI" id="CHEBI:30616"/>
    </ligand>
</feature>
<evidence type="ECO:0000256" key="5">
    <source>
        <dbReference type="ARBA" id="ARBA00022741"/>
    </source>
</evidence>
<feature type="binding site" evidence="13">
    <location>
        <position position="797"/>
    </location>
    <ligand>
        <name>ATP</name>
        <dbReference type="ChEBI" id="CHEBI:30616"/>
    </ligand>
</feature>
<dbReference type="Gene3D" id="2.70.150.10">
    <property type="entry name" value="Calcium-transporting ATPase, cytoplasmic transduction domain A"/>
    <property type="match status" value="1"/>
</dbReference>
<dbReference type="InterPro" id="IPR018303">
    <property type="entry name" value="ATPase_P-typ_P_site"/>
</dbReference>
<evidence type="ECO:0000256" key="7">
    <source>
        <dbReference type="ARBA" id="ARBA00022842"/>
    </source>
</evidence>
<feature type="binding site" evidence="14">
    <location>
        <position position="823"/>
    </location>
    <ligand>
        <name>Mg(2+)</name>
        <dbReference type="ChEBI" id="CHEBI:18420"/>
    </ligand>
</feature>
<feature type="domain" description="P-type ATPase C-terminal" evidence="17">
    <location>
        <begin position="850"/>
        <end position="1098"/>
    </location>
</feature>
<dbReference type="InterPro" id="IPR032630">
    <property type="entry name" value="P_typ_ATPase_c"/>
</dbReference>
<dbReference type="SUPFAM" id="SSF81660">
    <property type="entry name" value="Metal cation-transporting ATPase, ATP-binding domain N"/>
    <property type="match status" value="1"/>
</dbReference>
<comment type="similarity">
    <text evidence="2 15">Belongs to the cation transport ATPase (P-type) (TC 3.A.3) family. Type IV subfamily.</text>
</comment>
<dbReference type="Pfam" id="PF13246">
    <property type="entry name" value="Cation_ATPase"/>
    <property type="match status" value="1"/>
</dbReference>
<comment type="cofactor">
    <cofactor evidence="14">
        <name>Mg(2+)</name>
        <dbReference type="ChEBI" id="CHEBI:18420"/>
    </cofactor>
</comment>
<feature type="binding site" evidence="14">
    <location>
        <position position="827"/>
    </location>
    <ligand>
        <name>Mg(2+)</name>
        <dbReference type="ChEBI" id="CHEBI:18420"/>
    </ligand>
</feature>
<dbReference type="Pfam" id="PF08282">
    <property type="entry name" value="Hydrolase_3"/>
    <property type="match status" value="1"/>
</dbReference>
<feature type="transmembrane region" description="Helical" evidence="15">
    <location>
        <begin position="997"/>
        <end position="1016"/>
    </location>
</feature>
<dbReference type="AlphaFoldDB" id="A0A1J4MJP5"/>
<evidence type="ECO:0000256" key="3">
    <source>
        <dbReference type="ARBA" id="ARBA00022692"/>
    </source>
</evidence>
<evidence type="ECO:0000259" key="16">
    <source>
        <dbReference type="Pfam" id="PF16209"/>
    </source>
</evidence>
<dbReference type="InterPro" id="IPR008250">
    <property type="entry name" value="ATPase_P-typ_transduc_dom_A_sf"/>
</dbReference>
<proteinExistence type="inferred from homology"/>
<dbReference type="SFLD" id="SFLDG00002">
    <property type="entry name" value="C1.7:_P-type_atpase_like"/>
    <property type="match status" value="1"/>
</dbReference>
<feature type="domain" description="P-type ATPase N-terminal" evidence="16">
    <location>
        <begin position="25"/>
        <end position="81"/>
    </location>
</feature>
<dbReference type="NCBIfam" id="TIGR01494">
    <property type="entry name" value="ATPase_P-type"/>
    <property type="match status" value="1"/>
</dbReference>
<feature type="transmembrane region" description="Helical" evidence="15">
    <location>
        <begin position="920"/>
        <end position="943"/>
    </location>
</feature>
<dbReference type="GO" id="GO:0000287">
    <property type="term" value="F:magnesium ion binding"/>
    <property type="evidence" value="ECO:0007669"/>
    <property type="project" value="UniProtKB-UniRule"/>
</dbReference>
<evidence type="ECO:0000256" key="11">
    <source>
        <dbReference type="ARBA" id="ARBA00034036"/>
    </source>
</evidence>
<accession>A0A1J4MJP5</accession>
<feature type="transmembrane region" description="Helical" evidence="15">
    <location>
        <begin position="55"/>
        <end position="72"/>
    </location>
</feature>
<feature type="transmembrane region" description="Helical" evidence="15">
    <location>
        <begin position="291"/>
        <end position="317"/>
    </location>
</feature>
<dbReference type="SFLD" id="SFLDS00003">
    <property type="entry name" value="Haloacid_Dehalogenase"/>
    <property type="match status" value="1"/>
</dbReference>
<dbReference type="NCBIfam" id="TIGR01652">
    <property type="entry name" value="ATPase-Plipid"/>
    <property type="match status" value="1"/>
</dbReference>
<evidence type="ECO:0000256" key="2">
    <source>
        <dbReference type="ARBA" id="ARBA00008109"/>
    </source>
</evidence>
<dbReference type="SUPFAM" id="SSF56784">
    <property type="entry name" value="HAD-like"/>
    <property type="match status" value="1"/>
</dbReference>
<evidence type="ECO:0000256" key="13">
    <source>
        <dbReference type="PIRSR" id="PIRSR606539-2"/>
    </source>
</evidence>
<keyword evidence="5 13" id="KW-0547">Nucleotide-binding</keyword>
<evidence type="ECO:0000259" key="17">
    <source>
        <dbReference type="Pfam" id="PF16212"/>
    </source>
</evidence>
<feature type="binding site" evidence="13">
    <location>
        <position position="701"/>
    </location>
    <ligand>
        <name>ATP</name>
        <dbReference type="ChEBI" id="CHEBI:30616"/>
    </ligand>
</feature>
<feature type="binding site" evidence="13">
    <location>
        <position position="511"/>
    </location>
    <ligand>
        <name>ATP</name>
        <dbReference type="ChEBI" id="CHEBI:30616"/>
    </ligand>
</feature>
<dbReference type="InterPro" id="IPR006539">
    <property type="entry name" value="P-type_ATPase_IV"/>
</dbReference>
<feature type="binding site" evidence="14">
    <location>
        <position position="409"/>
    </location>
    <ligand>
        <name>Mg(2+)</name>
        <dbReference type="ChEBI" id="CHEBI:18420"/>
    </ligand>
</feature>
<dbReference type="InterPro" id="IPR044492">
    <property type="entry name" value="P_typ_ATPase_HD_dom"/>
</dbReference>
<dbReference type="GO" id="GO:0005886">
    <property type="term" value="C:plasma membrane"/>
    <property type="evidence" value="ECO:0007669"/>
    <property type="project" value="TreeGrafter"/>
</dbReference>
<dbReference type="EMBL" id="LRBP01000012">
    <property type="protein sequence ID" value="OII74239.1"/>
    <property type="molecule type" value="Genomic_DNA"/>
</dbReference>
<evidence type="ECO:0000256" key="14">
    <source>
        <dbReference type="PIRSR" id="PIRSR606539-3"/>
    </source>
</evidence>
<keyword evidence="9 15" id="KW-1133">Transmembrane helix</keyword>
<feature type="binding site" evidence="13">
    <location>
        <position position="703"/>
    </location>
    <ligand>
        <name>ATP</name>
        <dbReference type="ChEBI" id="CHEBI:30616"/>
    </ligand>
</feature>
<dbReference type="Pfam" id="PF16209">
    <property type="entry name" value="PhoLip_ATPase_N"/>
    <property type="match status" value="1"/>
</dbReference>
<dbReference type="RefSeq" id="XP_028875432.1">
    <property type="nucleotide sequence ID" value="XM_029018095.1"/>
</dbReference>
<dbReference type="InterPro" id="IPR023298">
    <property type="entry name" value="ATPase_P-typ_TM_dom_sf"/>
</dbReference>
<dbReference type="SUPFAM" id="SSF81653">
    <property type="entry name" value="Calcium ATPase, transduction domain A"/>
    <property type="match status" value="1"/>
</dbReference>
<dbReference type="Pfam" id="PF16212">
    <property type="entry name" value="PhoLip_ATPase_C"/>
    <property type="match status" value="1"/>
</dbReference>
<evidence type="ECO:0000256" key="8">
    <source>
        <dbReference type="ARBA" id="ARBA00022967"/>
    </source>
</evidence>
<feature type="binding site" evidence="13">
    <location>
        <position position="627"/>
    </location>
    <ligand>
        <name>ATP</name>
        <dbReference type="ChEBI" id="CHEBI:30616"/>
    </ligand>
</feature>
<feature type="binding site" evidence="13">
    <location>
        <position position="408"/>
    </location>
    <ligand>
        <name>ATP</name>
        <dbReference type="ChEBI" id="CHEBI:30616"/>
    </ligand>
</feature>
<keyword evidence="3 15" id="KW-0812">Transmembrane</keyword>
<organism evidence="18 19">
    <name type="scientific">Cryptosporidium ubiquitum</name>
    <dbReference type="NCBI Taxonomy" id="857276"/>
    <lineage>
        <taxon>Eukaryota</taxon>
        <taxon>Sar</taxon>
        <taxon>Alveolata</taxon>
        <taxon>Apicomplexa</taxon>
        <taxon>Conoidasida</taxon>
        <taxon>Coccidia</taxon>
        <taxon>Eucoccidiorida</taxon>
        <taxon>Eimeriorina</taxon>
        <taxon>Cryptosporidiidae</taxon>
        <taxon>Cryptosporidium</taxon>
    </lineage>
</organism>
<evidence type="ECO:0000256" key="4">
    <source>
        <dbReference type="ARBA" id="ARBA00022723"/>
    </source>
</evidence>
<feature type="binding site" evidence="13">
    <location>
        <position position="702"/>
    </location>
    <ligand>
        <name>ATP</name>
        <dbReference type="ChEBI" id="CHEBI:30616"/>
    </ligand>
</feature>
<feature type="binding site" evidence="13">
    <location>
        <position position="592"/>
    </location>
    <ligand>
        <name>ATP</name>
        <dbReference type="ChEBI" id="CHEBI:30616"/>
    </ligand>
</feature>
<feature type="binding site" evidence="13">
    <location>
        <position position="557"/>
    </location>
    <ligand>
        <name>ATP</name>
        <dbReference type="ChEBI" id="CHEBI:30616"/>
    </ligand>
</feature>
<dbReference type="SFLD" id="SFLDF00027">
    <property type="entry name" value="p-type_atpase"/>
    <property type="match status" value="1"/>
</dbReference>
<evidence type="ECO:0000256" key="1">
    <source>
        <dbReference type="ARBA" id="ARBA00004141"/>
    </source>
</evidence>